<dbReference type="InterPro" id="IPR024738">
    <property type="entry name" value="Hfi1/Tada1"/>
</dbReference>
<dbReference type="PANTHER" id="PTHR21277:SF44">
    <property type="entry name" value="TRANSCRIPTIONAL REGULATOR OF RNA POLII, SAGA, SUBUNIT"/>
    <property type="match status" value="1"/>
</dbReference>
<dbReference type="Proteomes" id="UP001141806">
    <property type="component" value="Unassembled WGS sequence"/>
</dbReference>
<evidence type="ECO:0008006" key="3">
    <source>
        <dbReference type="Google" id="ProtNLM"/>
    </source>
</evidence>
<name>A0A9Q0HD71_9MAGN</name>
<dbReference type="CDD" id="cd22933">
    <property type="entry name" value="HFD_HFI1"/>
    <property type="match status" value="1"/>
</dbReference>
<keyword evidence="2" id="KW-1185">Reference proteome</keyword>
<reference evidence="1" key="1">
    <citation type="journal article" date="2023" name="Plant J.">
        <title>The genome of the king protea, Protea cynaroides.</title>
        <authorList>
            <person name="Chang J."/>
            <person name="Duong T.A."/>
            <person name="Schoeman C."/>
            <person name="Ma X."/>
            <person name="Roodt D."/>
            <person name="Barker N."/>
            <person name="Li Z."/>
            <person name="Van de Peer Y."/>
            <person name="Mizrachi E."/>
        </authorList>
    </citation>
    <scope>NUCLEOTIDE SEQUENCE</scope>
    <source>
        <tissue evidence="1">Young leaves</tissue>
    </source>
</reference>
<protein>
    <recommendedName>
        <fullName evidence="3">Transcriptional coactivator Hfi1/Transcriptional adapter 1</fullName>
    </recommendedName>
</protein>
<dbReference type="Pfam" id="PF12767">
    <property type="entry name" value="SAGA-Tad1"/>
    <property type="match status" value="1"/>
</dbReference>
<dbReference type="GO" id="GO:0003713">
    <property type="term" value="F:transcription coactivator activity"/>
    <property type="evidence" value="ECO:0007669"/>
    <property type="project" value="TreeGrafter"/>
</dbReference>
<organism evidence="1 2">
    <name type="scientific">Protea cynaroides</name>
    <dbReference type="NCBI Taxonomy" id="273540"/>
    <lineage>
        <taxon>Eukaryota</taxon>
        <taxon>Viridiplantae</taxon>
        <taxon>Streptophyta</taxon>
        <taxon>Embryophyta</taxon>
        <taxon>Tracheophyta</taxon>
        <taxon>Spermatophyta</taxon>
        <taxon>Magnoliopsida</taxon>
        <taxon>Proteales</taxon>
        <taxon>Proteaceae</taxon>
        <taxon>Protea</taxon>
    </lineage>
</organism>
<gene>
    <name evidence="1" type="ORF">NE237_023085</name>
</gene>
<proteinExistence type="predicted"/>
<dbReference type="GO" id="GO:0000124">
    <property type="term" value="C:SAGA complex"/>
    <property type="evidence" value="ECO:0007669"/>
    <property type="project" value="TreeGrafter"/>
</dbReference>
<dbReference type="GO" id="GO:0006357">
    <property type="term" value="P:regulation of transcription by RNA polymerase II"/>
    <property type="evidence" value="ECO:0007669"/>
    <property type="project" value="TreeGrafter"/>
</dbReference>
<evidence type="ECO:0000313" key="1">
    <source>
        <dbReference type="EMBL" id="KAJ4963146.1"/>
    </source>
</evidence>
<dbReference type="AlphaFoldDB" id="A0A9Q0HD71"/>
<sequence length="355" mass="39395">MPPYRYSSRIDTSELKAQIIKKLGNETAEKYFSLLNGLLSLRLRKPEFDKLCITIIGRKNLYLHNQLIRAILKNASVAKTPPLRGSRIEGSLGIKIANGYQRSSVQTLSGDAFSPFPCKGKSSNHRDLKFRDRPSPLGPLGKIQSIMSDESTLRTQGQQSATEIFSLSGRPPAEVASVEDGEEVEQIAASPSIQSRSPVRAPLGIPMNMGGARKTLRNGFLYTFHPETCRNSTELPDSRSLRNQLERKMEMEGIGISLDAANLLNNGVDAFLKRLIKPCVELAGSRATHEHMKQVNRQIAPGLNGVWPDRIIQGPSRKISASMLDFRVAMELNPQLLGEQWPTQLERVCLHASEE</sequence>
<dbReference type="EMBL" id="JAMYWD010000008">
    <property type="protein sequence ID" value="KAJ4963146.1"/>
    <property type="molecule type" value="Genomic_DNA"/>
</dbReference>
<accession>A0A9Q0HD71</accession>
<evidence type="ECO:0000313" key="2">
    <source>
        <dbReference type="Proteomes" id="UP001141806"/>
    </source>
</evidence>
<comment type="caution">
    <text evidence="1">The sequence shown here is derived from an EMBL/GenBank/DDBJ whole genome shotgun (WGS) entry which is preliminary data.</text>
</comment>
<dbReference type="PANTHER" id="PTHR21277">
    <property type="entry name" value="TRANSCRIPTIONAL ADAPTER 1"/>
    <property type="match status" value="1"/>
</dbReference>
<dbReference type="OrthoDB" id="10264870at2759"/>